<dbReference type="AlphaFoldDB" id="A0AAD1UDX2"/>
<organism evidence="3 4">
    <name type="scientific">Euplotes crassus</name>
    <dbReference type="NCBI Taxonomy" id="5936"/>
    <lineage>
        <taxon>Eukaryota</taxon>
        <taxon>Sar</taxon>
        <taxon>Alveolata</taxon>
        <taxon>Ciliophora</taxon>
        <taxon>Intramacronucleata</taxon>
        <taxon>Spirotrichea</taxon>
        <taxon>Hypotrichia</taxon>
        <taxon>Euplotida</taxon>
        <taxon>Euplotidae</taxon>
        <taxon>Moneuplotes</taxon>
    </lineage>
</organism>
<evidence type="ECO:0000256" key="1">
    <source>
        <dbReference type="SAM" id="MobiDB-lite"/>
    </source>
</evidence>
<evidence type="ECO:0000313" key="3">
    <source>
        <dbReference type="EMBL" id="CAI2363619.1"/>
    </source>
</evidence>
<sequence length="165" mass="18321">MGDGGDAIFEILIELLFFGVRESYQYRCGISSILPLLIWTSVVVNLIALCAPKILIKICCFAINRILGRKEYKNQRAPLNDSPAMVLSNEVDIEGGVSDENNHSVPAYTITSENPPPIEILNEYRPINEEPSEIPSKPPLFSINDCESEINSGENTQKKPLLSNE</sequence>
<accession>A0AAD1UDX2</accession>
<feature type="transmembrane region" description="Helical" evidence="2">
    <location>
        <begin position="36"/>
        <end position="63"/>
    </location>
</feature>
<reference evidence="3" key="1">
    <citation type="submission" date="2023-07" db="EMBL/GenBank/DDBJ databases">
        <authorList>
            <consortium name="AG Swart"/>
            <person name="Singh M."/>
            <person name="Singh A."/>
            <person name="Seah K."/>
            <person name="Emmerich C."/>
        </authorList>
    </citation>
    <scope>NUCLEOTIDE SEQUENCE</scope>
    <source>
        <strain evidence="3">DP1</strain>
    </source>
</reference>
<protein>
    <submittedName>
        <fullName evidence="3">Uncharacterized protein</fullName>
    </submittedName>
</protein>
<evidence type="ECO:0000313" key="4">
    <source>
        <dbReference type="Proteomes" id="UP001295684"/>
    </source>
</evidence>
<feature type="region of interest" description="Disordered" evidence="1">
    <location>
        <begin position="128"/>
        <end position="165"/>
    </location>
</feature>
<name>A0AAD1UDX2_EUPCR</name>
<dbReference type="Proteomes" id="UP001295684">
    <property type="component" value="Unassembled WGS sequence"/>
</dbReference>
<keyword evidence="2" id="KW-0812">Transmembrane</keyword>
<keyword evidence="4" id="KW-1185">Reference proteome</keyword>
<evidence type="ECO:0000256" key="2">
    <source>
        <dbReference type="SAM" id="Phobius"/>
    </source>
</evidence>
<comment type="caution">
    <text evidence="3">The sequence shown here is derived from an EMBL/GenBank/DDBJ whole genome shotgun (WGS) entry which is preliminary data.</text>
</comment>
<keyword evidence="2" id="KW-1133">Transmembrane helix</keyword>
<dbReference type="EMBL" id="CAMPGE010004771">
    <property type="protein sequence ID" value="CAI2363619.1"/>
    <property type="molecule type" value="Genomic_DNA"/>
</dbReference>
<gene>
    <name evidence="3" type="ORF">ECRASSUSDP1_LOCUS4955</name>
</gene>
<keyword evidence="2" id="KW-0472">Membrane</keyword>
<proteinExistence type="predicted"/>